<evidence type="ECO:0000313" key="3">
    <source>
        <dbReference type="Proteomes" id="UP001501005"/>
    </source>
</evidence>
<accession>A0ABP3YVD1</accession>
<dbReference type="InterPro" id="IPR056077">
    <property type="entry name" value="DUF7660"/>
</dbReference>
<evidence type="ECO:0000259" key="1">
    <source>
        <dbReference type="Pfam" id="PF24693"/>
    </source>
</evidence>
<protein>
    <recommendedName>
        <fullName evidence="1">DUF7660 domain-containing protein</fullName>
    </recommendedName>
</protein>
<evidence type="ECO:0000313" key="2">
    <source>
        <dbReference type="EMBL" id="GAA0907904.1"/>
    </source>
</evidence>
<feature type="domain" description="DUF7660" evidence="1">
    <location>
        <begin position="13"/>
        <end position="86"/>
    </location>
</feature>
<name>A0ABP3YVD1_9ACTN</name>
<proteinExistence type="predicted"/>
<organism evidence="2 3">
    <name type="scientific">Streptomyces thermoalcalitolerans</name>
    <dbReference type="NCBI Taxonomy" id="65605"/>
    <lineage>
        <taxon>Bacteria</taxon>
        <taxon>Bacillati</taxon>
        <taxon>Actinomycetota</taxon>
        <taxon>Actinomycetes</taxon>
        <taxon>Kitasatosporales</taxon>
        <taxon>Streptomycetaceae</taxon>
        <taxon>Streptomyces</taxon>
    </lineage>
</organism>
<sequence length="86" mass="9815">MNWHDEALNQVQSREDLADYLARMAEMVRSGDMPAENITADSLIDAAARWTRSMDGFFKNIVKEPVPEEPDWSMIAAIFHAALIYE</sequence>
<dbReference type="RefSeq" id="WP_344048041.1">
    <property type="nucleotide sequence ID" value="NZ_BAAAHG010000007.1"/>
</dbReference>
<reference evidence="3" key="1">
    <citation type="journal article" date="2019" name="Int. J. Syst. Evol. Microbiol.">
        <title>The Global Catalogue of Microorganisms (GCM) 10K type strain sequencing project: providing services to taxonomists for standard genome sequencing and annotation.</title>
        <authorList>
            <consortium name="The Broad Institute Genomics Platform"/>
            <consortium name="The Broad Institute Genome Sequencing Center for Infectious Disease"/>
            <person name="Wu L."/>
            <person name="Ma J."/>
        </authorList>
    </citation>
    <scope>NUCLEOTIDE SEQUENCE [LARGE SCALE GENOMIC DNA]</scope>
    <source>
        <strain evidence="3">JCM 10673</strain>
    </source>
</reference>
<dbReference type="Pfam" id="PF24693">
    <property type="entry name" value="DUF7660"/>
    <property type="match status" value="1"/>
</dbReference>
<dbReference type="EMBL" id="BAAAHG010000007">
    <property type="protein sequence ID" value="GAA0907904.1"/>
    <property type="molecule type" value="Genomic_DNA"/>
</dbReference>
<dbReference type="Proteomes" id="UP001501005">
    <property type="component" value="Unassembled WGS sequence"/>
</dbReference>
<gene>
    <name evidence="2" type="ORF">GCM10009549_14370</name>
</gene>
<comment type="caution">
    <text evidence="2">The sequence shown here is derived from an EMBL/GenBank/DDBJ whole genome shotgun (WGS) entry which is preliminary data.</text>
</comment>
<keyword evidence="3" id="KW-1185">Reference proteome</keyword>